<sequence length="71" mass="8271">MDTITVVENVFGEVERKVQKSYWEEHSKDLTVESMMLDSRAKDLDKEERPEVYTTNHPSSYRIASIPVLPD</sequence>
<dbReference type="GO" id="GO:0000234">
    <property type="term" value="F:phosphoethanolamine N-methyltransferase activity"/>
    <property type="evidence" value="ECO:0007669"/>
    <property type="project" value="UniProtKB-EC"/>
</dbReference>
<evidence type="ECO:0000313" key="5">
    <source>
        <dbReference type="EnsemblPlants" id="EMT23239"/>
    </source>
</evidence>
<dbReference type="AlphaFoldDB" id="M8BMS8"/>
<dbReference type="EC" id="2.1.1.103" evidence="4"/>
<name>M8BMS8_AEGTA</name>
<keyword evidence="3" id="KW-0808">Transferase</keyword>
<comment type="pathway">
    <text evidence="2">Lipid metabolism.</text>
</comment>
<dbReference type="Gene3D" id="3.40.50.150">
    <property type="entry name" value="Vaccinia Virus protein VP39"/>
    <property type="match status" value="1"/>
</dbReference>
<evidence type="ECO:0000256" key="1">
    <source>
        <dbReference type="ARBA" id="ARBA00004969"/>
    </source>
</evidence>
<evidence type="ECO:0000256" key="3">
    <source>
        <dbReference type="ARBA" id="ARBA00022679"/>
    </source>
</evidence>
<organism evidence="5">
    <name type="scientific">Aegilops tauschii</name>
    <name type="common">Tausch's goatgrass</name>
    <name type="synonym">Aegilops squarrosa</name>
    <dbReference type="NCBI Taxonomy" id="37682"/>
    <lineage>
        <taxon>Eukaryota</taxon>
        <taxon>Viridiplantae</taxon>
        <taxon>Streptophyta</taxon>
        <taxon>Embryophyta</taxon>
        <taxon>Tracheophyta</taxon>
        <taxon>Spermatophyta</taxon>
        <taxon>Magnoliopsida</taxon>
        <taxon>Liliopsida</taxon>
        <taxon>Poales</taxon>
        <taxon>Poaceae</taxon>
        <taxon>BOP clade</taxon>
        <taxon>Pooideae</taxon>
        <taxon>Triticodae</taxon>
        <taxon>Triticeae</taxon>
        <taxon>Triticinae</taxon>
        <taxon>Aegilops</taxon>
    </lineage>
</organism>
<accession>M8BMS8</accession>
<dbReference type="PANTHER" id="PTHR44307:SF14">
    <property type="entry name" value="PHOSPHOETHANOLAMINE N-METHYLTRANSFERASE 1"/>
    <property type="match status" value="1"/>
</dbReference>
<dbReference type="ExpressionAtlas" id="M8BMS8">
    <property type="expression patterns" value="baseline"/>
</dbReference>
<protein>
    <recommendedName>
        <fullName evidence="4">phosphoethanolamine N-methyltransferase</fullName>
        <ecNumber evidence="4">2.1.1.103</ecNumber>
    </recommendedName>
</protein>
<evidence type="ECO:0000256" key="2">
    <source>
        <dbReference type="ARBA" id="ARBA00005189"/>
    </source>
</evidence>
<comment type="pathway">
    <text evidence="1">Phospholipid metabolism; phosphatidylcholine biosynthesis.</text>
</comment>
<dbReference type="EnsemblPlants" id="EMT23239">
    <property type="protein sequence ID" value="EMT23239"/>
    <property type="gene ID" value="F775_30181"/>
</dbReference>
<dbReference type="InterPro" id="IPR029063">
    <property type="entry name" value="SAM-dependent_MTases_sf"/>
</dbReference>
<dbReference type="PANTHER" id="PTHR44307">
    <property type="entry name" value="PHOSPHOETHANOLAMINE METHYLTRANSFERASE"/>
    <property type="match status" value="1"/>
</dbReference>
<reference evidence="5" key="1">
    <citation type="submission" date="2015-06" db="UniProtKB">
        <authorList>
            <consortium name="EnsemblPlants"/>
        </authorList>
    </citation>
    <scope>IDENTIFICATION</scope>
</reference>
<proteinExistence type="predicted"/>
<evidence type="ECO:0000256" key="4">
    <source>
        <dbReference type="ARBA" id="ARBA00035674"/>
    </source>
</evidence>